<dbReference type="GO" id="GO:0043138">
    <property type="term" value="F:3'-5' DNA helicase activity"/>
    <property type="evidence" value="ECO:0007669"/>
    <property type="project" value="TreeGrafter"/>
</dbReference>
<feature type="region of interest" description="Disordered" evidence="7">
    <location>
        <begin position="472"/>
        <end position="516"/>
    </location>
</feature>
<dbReference type="SUPFAM" id="SSF52540">
    <property type="entry name" value="P-loop containing nucleoside triphosphate hydrolases"/>
    <property type="match status" value="1"/>
</dbReference>
<evidence type="ECO:0000256" key="6">
    <source>
        <dbReference type="PROSITE-ProRule" id="PRU00560"/>
    </source>
</evidence>
<keyword evidence="2 6" id="KW-0378">Hydrolase</keyword>
<dbReference type="Proteomes" id="UP000028945">
    <property type="component" value="Chromosome"/>
</dbReference>
<organism evidence="9 10">
    <name type="scientific">Basilea psittacipulmonis DSM 24701</name>
    <dbReference type="NCBI Taxonomy" id="1072685"/>
    <lineage>
        <taxon>Bacteria</taxon>
        <taxon>Pseudomonadati</taxon>
        <taxon>Pseudomonadota</taxon>
        <taxon>Betaproteobacteria</taxon>
        <taxon>Burkholderiales</taxon>
        <taxon>Alcaligenaceae</taxon>
        <taxon>Basilea</taxon>
    </lineage>
</organism>
<keyword evidence="4 6" id="KW-0067">ATP-binding</keyword>
<dbReference type="PANTHER" id="PTHR11070">
    <property type="entry name" value="UVRD / RECB / PCRA DNA HELICASE FAMILY MEMBER"/>
    <property type="match status" value="1"/>
</dbReference>
<name>A0A077DCP1_9BURK</name>
<evidence type="ECO:0000313" key="9">
    <source>
        <dbReference type="EMBL" id="AIL31951.1"/>
    </source>
</evidence>
<dbReference type="InterPro" id="IPR000212">
    <property type="entry name" value="DNA_helicase_UvrD/REP"/>
</dbReference>
<evidence type="ECO:0000256" key="5">
    <source>
        <dbReference type="ARBA" id="ARBA00034923"/>
    </source>
</evidence>
<dbReference type="GO" id="GO:0000725">
    <property type="term" value="P:recombinational repair"/>
    <property type="evidence" value="ECO:0007669"/>
    <property type="project" value="TreeGrafter"/>
</dbReference>
<keyword evidence="3 6" id="KW-0347">Helicase</keyword>
<dbReference type="STRING" id="1072685.IX83_00175"/>
<evidence type="ECO:0000256" key="1">
    <source>
        <dbReference type="ARBA" id="ARBA00022741"/>
    </source>
</evidence>
<evidence type="ECO:0000259" key="8">
    <source>
        <dbReference type="PROSITE" id="PS51198"/>
    </source>
</evidence>
<dbReference type="PANTHER" id="PTHR11070:SF2">
    <property type="entry name" value="ATP-DEPENDENT DNA HELICASE SRS2"/>
    <property type="match status" value="1"/>
</dbReference>
<dbReference type="eggNOG" id="COG0210">
    <property type="taxonomic scope" value="Bacteria"/>
</dbReference>
<protein>
    <recommendedName>
        <fullName evidence="5">DNA 3'-5' helicase II</fullName>
    </recommendedName>
</protein>
<keyword evidence="1 6" id="KW-0547">Nucleotide-binding</keyword>
<dbReference type="AlphaFoldDB" id="A0A077DCP1"/>
<proteinExistence type="predicted"/>
<evidence type="ECO:0000256" key="2">
    <source>
        <dbReference type="ARBA" id="ARBA00022801"/>
    </source>
</evidence>
<dbReference type="InterPro" id="IPR014016">
    <property type="entry name" value="UvrD-like_ATP-bd"/>
</dbReference>
<dbReference type="EMBL" id="CP009238">
    <property type="protein sequence ID" value="AIL31951.1"/>
    <property type="molecule type" value="Genomic_DNA"/>
</dbReference>
<feature type="compositionally biased region" description="Basic and acidic residues" evidence="7">
    <location>
        <begin position="477"/>
        <end position="490"/>
    </location>
</feature>
<feature type="domain" description="UvrD-like helicase ATP-binding" evidence="8">
    <location>
        <begin position="2"/>
        <end position="313"/>
    </location>
</feature>
<evidence type="ECO:0000256" key="3">
    <source>
        <dbReference type="ARBA" id="ARBA00022806"/>
    </source>
</evidence>
<dbReference type="InterPro" id="IPR027417">
    <property type="entry name" value="P-loop_NTPase"/>
</dbReference>
<dbReference type="GO" id="GO:0003677">
    <property type="term" value="F:DNA binding"/>
    <property type="evidence" value="ECO:0007669"/>
    <property type="project" value="InterPro"/>
</dbReference>
<dbReference type="RefSeq" id="WP_038497766.1">
    <property type="nucleotide sequence ID" value="NZ_CP009238.1"/>
</dbReference>
<feature type="binding site" evidence="6">
    <location>
        <begin position="23"/>
        <end position="30"/>
    </location>
    <ligand>
        <name>ATP</name>
        <dbReference type="ChEBI" id="CHEBI:30616"/>
    </ligand>
</feature>
<reference evidence="9 10" key="1">
    <citation type="journal article" date="2014" name="BMC Genomics">
        <title>A genomic perspective on a new bacterial genus and species from the Alcaligenaceae family, Basilea psittacipulmonis.</title>
        <authorList>
            <person name="Whiteson K.L."/>
            <person name="Hernandez D."/>
            <person name="Lazarevic V."/>
            <person name="Gaia N."/>
            <person name="Farinelli L."/>
            <person name="Francois P."/>
            <person name="Pilo P."/>
            <person name="Frey J."/>
            <person name="Schrenzel J."/>
        </authorList>
    </citation>
    <scope>NUCLEOTIDE SEQUENCE [LARGE SCALE GENOMIC DNA]</scope>
    <source>
        <strain evidence="9 10">DSM 24701</strain>
    </source>
</reference>
<dbReference type="OrthoDB" id="8572255at2"/>
<dbReference type="KEGG" id="bpsi:IX83_00175"/>
<evidence type="ECO:0000256" key="4">
    <source>
        <dbReference type="ARBA" id="ARBA00022840"/>
    </source>
</evidence>
<evidence type="ECO:0000256" key="7">
    <source>
        <dbReference type="SAM" id="MobiDB-lite"/>
    </source>
</evidence>
<gene>
    <name evidence="9" type="ORF">IX83_00175</name>
</gene>
<dbReference type="PROSITE" id="PS51198">
    <property type="entry name" value="UVRD_HELICASE_ATP_BIND"/>
    <property type="match status" value="1"/>
</dbReference>
<feature type="compositionally biased region" description="Basic and acidic residues" evidence="7">
    <location>
        <begin position="502"/>
        <end position="516"/>
    </location>
</feature>
<dbReference type="GO" id="GO:0016787">
    <property type="term" value="F:hydrolase activity"/>
    <property type="evidence" value="ECO:0007669"/>
    <property type="project" value="UniProtKB-UniRule"/>
</dbReference>
<dbReference type="HOGENOM" id="CLU_391651_0_0_4"/>
<accession>A0A077DCP1</accession>
<keyword evidence="10" id="KW-1185">Reference proteome</keyword>
<sequence length="704" mass="81503">MRVNRSSELQVDTLLKDNLLVEACAGAGKTSYIVDLAIYEAKYEPAEDAKSLILTFTRSAREVAKQYIKDRDAEHFLLDADLLSSSAKIKVMTLDEMAYSLLSFWGDDYQLLDLETVIEQILPDVIDEYAQVFKEEHIDLPLLTRENLYLIFEDISLYRHSKSYQLDSADVYQTFHFSLPFVETIFACYEQYRSHWTNGQGPKGVFGFRTVQELCYDLLVMSEYEHTMPQAWRYAHIMIDEFHDVTPLYLDVVTLVANLMANDRGRSCQLVAVGDRFQSLNIWRTQDSTSVFELYKNAYNPEVVYLDKSYRYGKAIAKRVQKITNDQRGTHLNSLEDRSEVRFEVTSADKQLPTTLIVQHRSDLVSAAFYMLSFLSRVSFNFHEIFAVRLINQFYIQVFGTSAFDGKIYQTLGDWQEMMRRDESEKKDELIRSHDVYVSDVAVVAGRGEASTVGQFCEDSVDVNGWDNKIGIEPSDVVDRGEDGGKRLGEESDYPSCVTDEAPQHHDMMHTQRSGDEQDSSVYEAAYTDDNVQHSYEHNKREVIRSNDNEWTTWENRSTSAKNQLNEHFLRMMREAVLVWMSPDETPILTIMDDFEQKTDWLSFVSIGEQNSWNALKHYIQSTEPNLTYREWPNFHQRLITRNGRSKWKLDTVLNAKGKEFNRVVVYDVNKEGDDFAHHSLVSQNECYVAMTRAKQTLILLSLG</sequence>
<evidence type="ECO:0000313" key="10">
    <source>
        <dbReference type="Proteomes" id="UP000028945"/>
    </source>
</evidence>
<dbReference type="GO" id="GO:0005524">
    <property type="term" value="F:ATP binding"/>
    <property type="evidence" value="ECO:0007669"/>
    <property type="project" value="UniProtKB-UniRule"/>
</dbReference>
<dbReference type="Pfam" id="PF00580">
    <property type="entry name" value="UvrD-helicase"/>
    <property type="match status" value="1"/>
</dbReference>
<dbReference type="Gene3D" id="3.40.50.300">
    <property type="entry name" value="P-loop containing nucleotide triphosphate hydrolases"/>
    <property type="match status" value="2"/>
</dbReference>